<feature type="transmembrane region" description="Helical" evidence="1">
    <location>
        <begin position="66"/>
        <end position="88"/>
    </location>
</feature>
<gene>
    <name evidence="2" type="ORF">BCV70DRAFT_72459</name>
</gene>
<dbReference type="InParanoid" id="A0A317XVM3"/>
<protein>
    <submittedName>
        <fullName evidence="2">Uncharacterized protein</fullName>
    </submittedName>
</protein>
<name>A0A317XVM3_9BASI</name>
<keyword evidence="1" id="KW-1133">Transmembrane helix</keyword>
<sequence>MNAEYPSEMQRGASQSKLLDRRNAATLDLDGFPGTRPMRSGQASPIAFLCYCTVQWSNGWLRLISFHSSVLFFFVLFFDIPSLTISIAKCKEAVHQRYTMICGHVGQERHDAVRGVHEHVARWKLIQVWRPWAR</sequence>
<dbReference type="AlphaFoldDB" id="A0A317XVM3"/>
<evidence type="ECO:0000313" key="2">
    <source>
        <dbReference type="EMBL" id="PWZ01351.1"/>
    </source>
</evidence>
<organism evidence="2 3">
    <name type="scientific">Testicularia cyperi</name>
    <dbReference type="NCBI Taxonomy" id="1882483"/>
    <lineage>
        <taxon>Eukaryota</taxon>
        <taxon>Fungi</taxon>
        <taxon>Dikarya</taxon>
        <taxon>Basidiomycota</taxon>
        <taxon>Ustilaginomycotina</taxon>
        <taxon>Ustilaginomycetes</taxon>
        <taxon>Ustilaginales</taxon>
        <taxon>Anthracoideaceae</taxon>
        <taxon>Testicularia</taxon>
    </lineage>
</organism>
<dbReference type="Proteomes" id="UP000246740">
    <property type="component" value="Unassembled WGS sequence"/>
</dbReference>
<proteinExistence type="predicted"/>
<accession>A0A317XVM3</accession>
<keyword evidence="1" id="KW-0812">Transmembrane</keyword>
<evidence type="ECO:0000256" key="1">
    <source>
        <dbReference type="SAM" id="Phobius"/>
    </source>
</evidence>
<dbReference type="EMBL" id="KZ819190">
    <property type="protein sequence ID" value="PWZ01351.1"/>
    <property type="molecule type" value="Genomic_DNA"/>
</dbReference>
<keyword evidence="1" id="KW-0472">Membrane</keyword>
<reference evidence="2 3" key="1">
    <citation type="journal article" date="2018" name="Mol. Biol. Evol.">
        <title>Broad Genomic Sampling Reveals a Smut Pathogenic Ancestry of the Fungal Clade Ustilaginomycotina.</title>
        <authorList>
            <person name="Kijpornyongpan T."/>
            <person name="Mondo S.J."/>
            <person name="Barry K."/>
            <person name="Sandor L."/>
            <person name="Lee J."/>
            <person name="Lipzen A."/>
            <person name="Pangilinan J."/>
            <person name="LaButti K."/>
            <person name="Hainaut M."/>
            <person name="Henrissat B."/>
            <person name="Grigoriev I.V."/>
            <person name="Spatafora J.W."/>
            <person name="Aime M.C."/>
        </authorList>
    </citation>
    <scope>NUCLEOTIDE SEQUENCE [LARGE SCALE GENOMIC DNA]</scope>
    <source>
        <strain evidence="2 3">MCA 3645</strain>
    </source>
</reference>
<evidence type="ECO:0000313" key="3">
    <source>
        <dbReference type="Proteomes" id="UP000246740"/>
    </source>
</evidence>
<keyword evidence="3" id="KW-1185">Reference proteome</keyword>